<evidence type="ECO:0000313" key="2">
    <source>
        <dbReference type="Proteomes" id="UP001501231"/>
    </source>
</evidence>
<name>A0ABN3IXY8_9ACTN</name>
<protein>
    <recommendedName>
        <fullName evidence="3">Restriction endonuclease type IV Mrr domain-containing protein</fullName>
    </recommendedName>
</protein>
<dbReference type="EMBL" id="BAAARW010000011">
    <property type="protein sequence ID" value="GAA2415700.1"/>
    <property type="molecule type" value="Genomic_DNA"/>
</dbReference>
<comment type="caution">
    <text evidence="1">The sequence shown here is derived from an EMBL/GenBank/DDBJ whole genome shotgun (WGS) entry which is preliminary data.</text>
</comment>
<dbReference type="Proteomes" id="UP001501231">
    <property type="component" value="Unassembled WGS sequence"/>
</dbReference>
<evidence type="ECO:0000313" key="1">
    <source>
        <dbReference type="EMBL" id="GAA2415700.1"/>
    </source>
</evidence>
<reference evidence="1 2" key="1">
    <citation type="journal article" date="2019" name="Int. J. Syst. Evol. Microbiol.">
        <title>The Global Catalogue of Microorganisms (GCM) 10K type strain sequencing project: providing services to taxonomists for standard genome sequencing and annotation.</title>
        <authorList>
            <consortium name="The Broad Institute Genomics Platform"/>
            <consortium name="The Broad Institute Genome Sequencing Center for Infectious Disease"/>
            <person name="Wu L."/>
            <person name="Ma J."/>
        </authorList>
    </citation>
    <scope>NUCLEOTIDE SEQUENCE [LARGE SCALE GENOMIC DNA]</scope>
    <source>
        <strain evidence="1 2">JCM 3325</strain>
    </source>
</reference>
<keyword evidence="2" id="KW-1185">Reference proteome</keyword>
<proteinExistence type="predicted"/>
<accession>A0ABN3IXY8</accession>
<sequence>MSEFEDRIRKWLQEQGYPLELQVAEILRTVATGWSHWRSYIDPNTDKEREIDIMGYFDDEPLSVHLVFECKHSGDKPWILFSTDQTYTDPQSLLRAVPATIEARKMLRRGFTRIIRKSIELLKPPERLGFNLVKAYSGNQDAAFHAVYGVTNAAIGSARLEDEDLATGSTAFIPVTVVDAPLFQCYLPQGSEDLVIERIEHGLLIRHLVDGESVLMHIVTVKELPNFLDSIKTDIRKINSVLSGL</sequence>
<evidence type="ECO:0008006" key="3">
    <source>
        <dbReference type="Google" id="ProtNLM"/>
    </source>
</evidence>
<organism evidence="1 2">
    <name type="scientific">Actinomadura vinacea</name>
    <dbReference type="NCBI Taxonomy" id="115336"/>
    <lineage>
        <taxon>Bacteria</taxon>
        <taxon>Bacillati</taxon>
        <taxon>Actinomycetota</taxon>
        <taxon>Actinomycetes</taxon>
        <taxon>Streptosporangiales</taxon>
        <taxon>Thermomonosporaceae</taxon>
        <taxon>Actinomadura</taxon>
    </lineage>
</organism>
<gene>
    <name evidence="1" type="ORF">GCM10010191_27530</name>
</gene>
<dbReference type="RefSeq" id="WP_344589290.1">
    <property type="nucleotide sequence ID" value="NZ_BAAARW010000011.1"/>
</dbReference>